<comment type="caution">
    <text evidence="1">The sequence shown here is derived from an EMBL/GenBank/DDBJ whole genome shotgun (WGS) entry which is preliminary data.</text>
</comment>
<protein>
    <submittedName>
        <fullName evidence="1">Uncharacterized protein</fullName>
    </submittedName>
</protein>
<feature type="non-terminal residue" evidence="1">
    <location>
        <position position="1"/>
    </location>
</feature>
<reference evidence="1" key="1">
    <citation type="submission" date="2021-02" db="EMBL/GenBank/DDBJ databases">
        <authorList>
            <person name="Nowell W R."/>
        </authorList>
    </citation>
    <scope>NUCLEOTIDE SEQUENCE</scope>
</reference>
<gene>
    <name evidence="1" type="ORF">UJA718_LOCUS39632</name>
</gene>
<proteinExistence type="predicted"/>
<organism evidence="1 2">
    <name type="scientific">Rotaria socialis</name>
    <dbReference type="NCBI Taxonomy" id="392032"/>
    <lineage>
        <taxon>Eukaryota</taxon>
        <taxon>Metazoa</taxon>
        <taxon>Spiralia</taxon>
        <taxon>Gnathifera</taxon>
        <taxon>Rotifera</taxon>
        <taxon>Eurotatoria</taxon>
        <taxon>Bdelloidea</taxon>
        <taxon>Philodinida</taxon>
        <taxon>Philodinidae</taxon>
        <taxon>Rotaria</taxon>
    </lineage>
</organism>
<evidence type="ECO:0000313" key="2">
    <source>
        <dbReference type="Proteomes" id="UP000663873"/>
    </source>
</evidence>
<evidence type="ECO:0000313" key="1">
    <source>
        <dbReference type="EMBL" id="CAF4765039.1"/>
    </source>
</evidence>
<name>A0A821M9N6_9BILA</name>
<accession>A0A821M9N6</accession>
<dbReference type="AlphaFoldDB" id="A0A821M9N6"/>
<dbReference type="Proteomes" id="UP000663873">
    <property type="component" value="Unassembled WGS sequence"/>
</dbReference>
<feature type="non-terminal residue" evidence="1">
    <location>
        <position position="230"/>
    </location>
</feature>
<dbReference type="EMBL" id="CAJOBP010042264">
    <property type="protein sequence ID" value="CAF4765039.1"/>
    <property type="molecule type" value="Genomic_DNA"/>
</dbReference>
<keyword evidence="2" id="KW-1185">Reference proteome</keyword>
<sequence>SEKYPCNVHIEYRQHDVTACAELIFSKENTSIHKHVLHGEFETQRGGRFIITINNQNVTSPRTIWFQIKSTSLAICHLFQGIFNILYQRYFALATQPIRETQLNDTLDQVFQFIDSLLNGKIKLSDMVSLKTVFYDKNINVREEVQRLFTNRSTTQGTSRASRVTVVDGPDQNDIEQVCKWLKIYQYYCHINSIVDCIRQFDIIPMDHEDESIDHLKRLSSNENISLSEI</sequence>